<feature type="transmembrane region" description="Helical" evidence="6">
    <location>
        <begin position="89"/>
        <end position="110"/>
    </location>
</feature>
<comment type="subcellular location">
    <subcellularLocation>
        <location evidence="1">Membrane</location>
        <topology evidence="1">Multi-pass membrane protein</topology>
    </subcellularLocation>
</comment>
<feature type="transmembrane region" description="Helical" evidence="6">
    <location>
        <begin position="131"/>
        <end position="148"/>
    </location>
</feature>
<dbReference type="Proteomes" id="UP001054902">
    <property type="component" value="Unassembled WGS sequence"/>
</dbReference>
<dbReference type="Pfam" id="PF03073">
    <property type="entry name" value="TspO_MBR"/>
    <property type="match status" value="1"/>
</dbReference>
<accession>A0AAD3CTK5</accession>
<evidence type="ECO:0000256" key="3">
    <source>
        <dbReference type="ARBA" id="ARBA00022692"/>
    </source>
</evidence>
<dbReference type="EMBL" id="BLLK01000040">
    <property type="protein sequence ID" value="GFH50625.1"/>
    <property type="molecule type" value="Genomic_DNA"/>
</dbReference>
<evidence type="ECO:0000313" key="8">
    <source>
        <dbReference type="Proteomes" id="UP001054902"/>
    </source>
</evidence>
<keyword evidence="4 6" id="KW-1133">Transmembrane helix</keyword>
<evidence type="ECO:0000313" key="7">
    <source>
        <dbReference type="EMBL" id="GFH50625.1"/>
    </source>
</evidence>
<dbReference type="GO" id="GO:0016020">
    <property type="term" value="C:membrane"/>
    <property type="evidence" value="ECO:0007669"/>
    <property type="project" value="UniProtKB-SubCell"/>
</dbReference>
<protein>
    <submittedName>
        <fullName evidence="7">Uncharacterized protein</fullName>
    </submittedName>
</protein>
<keyword evidence="5 6" id="KW-0472">Membrane</keyword>
<dbReference type="InterPro" id="IPR004307">
    <property type="entry name" value="TspO_MBR"/>
</dbReference>
<name>A0AAD3CTK5_9STRA</name>
<feature type="transmembrane region" description="Helical" evidence="6">
    <location>
        <begin position="202"/>
        <end position="221"/>
    </location>
</feature>
<dbReference type="InterPro" id="IPR038330">
    <property type="entry name" value="TspO/MBR-related_sf"/>
</dbReference>
<proteinExistence type="inferred from homology"/>
<comment type="similarity">
    <text evidence="2">Belongs to the TspO/BZRP family.</text>
</comment>
<dbReference type="AlphaFoldDB" id="A0AAD3CTK5"/>
<organism evidence="7 8">
    <name type="scientific">Chaetoceros tenuissimus</name>
    <dbReference type="NCBI Taxonomy" id="426638"/>
    <lineage>
        <taxon>Eukaryota</taxon>
        <taxon>Sar</taxon>
        <taxon>Stramenopiles</taxon>
        <taxon>Ochrophyta</taxon>
        <taxon>Bacillariophyta</taxon>
        <taxon>Coscinodiscophyceae</taxon>
        <taxon>Chaetocerotophycidae</taxon>
        <taxon>Chaetocerotales</taxon>
        <taxon>Chaetocerotaceae</taxon>
        <taxon>Chaetoceros</taxon>
    </lineage>
</organism>
<comment type="caution">
    <text evidence="7">The sequence shown here is derived from an EMBL/GenBank/DDBJ whole genome shotgun (WGS) entry which is preliminary data.</text>
</comment>
<dbReference type="PANTHER" id="PTHR10057:SF0">
    <property type="entry name" value="TRANSLOCATOR PROTEIN"/>
    <property type="match status" value="1"/>
</dbReference>
<dbReference type="FunFam" id="1.20.1260.100:FF:000001">
    <property type="entry name" value="translocator protein 2"/>
    <property type="match status" value="1"/>
</dbReference>
<dbReference type="GO" id="GO:0033013">
    <property type="term" value="P:tetrapyrrole metabolic process"/>
    <property type="evidence" value="ECO:0007669"/>
    <property type="project" value="UniProtKB-ARBA"/>
</dbReference>
<evidence type="ECO:0000256" key="6">
    <source>
        <dbReference type="SAM" id="Phobius"/>
    </source>
</evidence>
<dbReference type="CDD" id="cd15904">
    <property type="entry name" value="TSPO_MBR"/>
    <property type="match status" value="1"/>
</dbReference>
<evidence type="ECO:0000256" key="4">
    <source>
        <dbReference type="ARBA" id="ARBA00022989"/>
    </source>
</evidence>
<sequence length="284" mass="32178">MKFLAIGFVFGMIFISLDSCFSFQIPLTTRQSFPARSVSVTGANRQKDDKIHRSTLPRLPNNIYARSAPHDVLYHRKSTELYSHCASSIVPVVWVLTSVLGGASGTPFVVKSTQTWYTTIPLPSFTPPNRIFAPVWTVLYALMGIASWRVRQTIISMQSASGNPILSFLQYNIIPFSFIHYIMNISWAPIFFGLKRLRMGHVLNVLLLVTLIPIIGIYFSIDVWSGILLLPYLLWLGLATRLSSEVCKLNPTEVKLGYWYNNAKLQDQIWKLRKEAGKRVGFES</sequence>
<reference evidence="7 8" key="1">
    <citation type="journal article" date="2021" name="Sci. Rep.">
        <title>The genome of the diatom Chaetoceros tenuissimus carries an ancient integrated fragment of an extant virus.</title>
        <authorList>
            <person name="Hongo Y."/>
            <person name="Kimura K."/>
            <person name="Takaki Y."/>
            <person name="Yoshida Y."/>
            <person name="Baba S."/>
            <person name="Kobayashi G."/>
            <person name="Nagasaki K."/>
            <person name="Hano T."/>
            <person name="Tomaru Y."/>
        </authorList>
    </citation>
    <scope>NUCLEOTIDE SEQUENCE [LARGE SCALE GENOMIC DNA]</scope>
    <source>
        <strain evidence="7 8">NIES-3715</strain>
    </source>
</reference>
<dbReference type="PANTHER" id="PTHR10057">
    <property type="entry name" value="PERIPHERAL-TYPE BENZODIAZEPINE RECEPTOR"/>
    <property type="match status" value="1"/>
</dbReference>
<feature type="transmembrane region" description="Helical" evidence="6">
    <location>
        <begin position="168"/>
        <end position="190"/>
    </location>
</feature>
<evidence type="ECO:0000256" key="5">
    <source>
        <dbReference type="ARBA" id="ARBA00023136"/>
    </source>
</evidence>
<evidence type="ECO:0000256" key="1">
    <source>
        <dbReference type="ARBA" id="ARBA00004141"/>
    </source>
</evidence>
<keyword evidence="8" id="KW-1185">Reference proteome</keyword>
<dbReference type="Gene3D" id="1.20.1260.100">
    <property type="entry name" value="TspO/MBR protein"/>
    <property type="match status" value="1"/>
</dbReference>
<keyword evidence="3 6" id="KW-0812">Transmembrane</keyword>
<gene>
    <name evidence="7" type="ORF">CTEN210_07101</name>
</gene>
<evidence type="ECO:0000256" key="2">
    <source>
        <dbReference type="ARBA" id="ARBA00007524"/>
    </source>
</evidence>